<dbReference type="AlphaFoldDB" id="A0A1I1CD72"/>
<dbReference type="OrthoDB" id="3637927at2"/>
<dbReference type="EMBL" id="FOKG01000025">
    <property type="protein sequence ID" value="SFB60357.1"/>
    <property type="molecule type" value="Genomic_DNA"/>
</dbReference>
<name>A0A1I1CD72_9PSEU</name>
<evidence type="ECO:0000256" key="1">
    <source>
        <dbReference type="SAM" id="MobiDB-lite"/>
    </source>
</evidence>
<keyword evidence="3" id="KW-1185">Reference proteome</keyword>
<reference evidence="3" key="1">
    <citation type="submission" date="2016-10" db="EMBL/GenBank/DDBJ databases">
        <authorList>
            <person name="Varghese N."/>
            <person name="Submissions S."/>
        </authorList>
    </citation>
    <scope>NUCLEOTIDE SEQUENCE [LARGE SCALE GENOMIC DNA]</scope>
    <source>
        <strain evidence="3">CGMCC 4.3568</strain>
    </source>
</reference>
<dbReference type="STRING" id="490629.SAMN05216266_12553"/>
<organism evidence="2 3">
    <name type="scientific">Amycolatopsis marina</name>
    <dbReference type="NCBI Taxonomy" id="490629"/>
    <lineage>
        <taxon>Bacteria</taxon>
        <taxon>Bacillati</taxon>
        <taxon>Actinomycetota</taxon>
        <taxon>Actinomycetes</taxon>
        <taxon>Pseudonocardiales</taxon>
        <taxon>Pseudonocardiaceae</taxon>
        <taxon>Amycolatopsis</taxon>
    </lineage>
</organism>
<feature type="compositionally biased region" description="Basic and acidic residues" evidence="1">
    <location>
        <begin position="107"/>
        <end position="140"/>
    </location>
</feature>
<feature type="compositionally biased region" description="Basic and acidic residues" evidence="1">
    <location>
        <begin position="52"/>
        <end position="73"/>
    </location>
</feature>
<feature type="region of interest" description="Disordered" evidence="1">
    <location>
        <begin position="35"/>
        <end position="140"/>
    </location>
</feature>
<protein>
    <submittedName>
        <fullName evidence="2">Uncharacterized protein</fullName>
    </submittedName>
</protein>
<accession>A0A1I1CD72</accession>
<evidence type="ECO:0000313" key="2">
    <source>
        <dbReference type="EMBL" id="SFB60357.1"/>
    </source>
</evidence>
<dbReference type="RefSeq" id="WP_091678116.1">
    <property type="nucleotide sequence ID" value="NZ_FOKG01000025.1"/>
</dbReference>
<sequence>MMWLAGQIWLWLLISFALGAGITGFLLTRRQPAKPEISTAEQHPEPGGQDRVGTRAEDSAGSRAHTEAPERISGDIPLPAAAYDRFEPQDDDLTQQINLGGQSGTLPRDESWRSRNEWPGEDDGHTTEIVDDSGHRPRER</sequence>
<dbReference type="Proteomes" id="UP000243799">
    <property type="component" value="Unassembled WGS sequence"/>
</dbReference>
<gene>
    <name evidence="2" type="ORF">SAMN05216266_12553</name>
</gene>
<evidence type="ECO:0000313" key="3">
    <source>
        <dbReference type="Proteomes" id="UP000243799"/>
    </source>
</evidence>
<proteinExistence type="predicted"/>